<keyword evidence="2" id="KW-1003">Cell membrane</keyword>
<evidence type="ECO:0000256" key="3">
    <source>
        <dbReference type="ARBA" id="ARBA00022692"/>
    </source>
</evidence>
<evidence type="ECO:0000256" key="6">
    <source>
        <dbReference type="SAM" id="MobiDB-lite"/>
    </source>
</evidence>
<evidence type="ECO:0000259" key="8">
    <source>
        <dbReference type="PROSITE" id="PS50850"/>
    </source>
</evidence>
<feature type="domain" description="Major facilitator superfamily (MFS) profile" evidence="8">
    <location>
        <begin position="21"/>
        <end position="433"/>
    </location>
</feature>
<evidence type="ECO:0000256" key="5">
    <source>
        <dbReference type="ARBA" id="ARBA00023136"/>
    </source>
</evidence>
<proteinExistence type="predicted"/>
<gene>
    <name evidence="9" type="ORF">AWW66_00555</name>
</gene>
<dbReference type="AlphaFoldDB" id="A0A136PZV6"/>
<feature type="transmembrane region" description="Helical" evidence="7">
    <location>
        <begin position="315"/>
        <end position="333"/>
    </location>
</feature>
<evidence type="ECO:0000313" key="10">
    <source>
        <dbReference type="Proteomes" id="UP000070620"/>
    </source>
</evidence>
<feature type="transmembrane region" description="Helical" evidence="7">
    <location>
        <begin position="376"/>
        <end position="395"/>
    </location>
</feature>
<dbReference type="OrthoDB" id="4105441at2"/>
<dbReference type="PROSITE" id="PS50850">
    <property type="entry name" value="MFS"/>
    <property type="match status" value="1"/>
</dbReference>
<keyword evidence="3 7" id="KW-0812">Transmembrane</keyword>
<dbReference type="EMBL" id="LRQV01000001">
    <property type="protein sequence ID" value="KXK63968.1"/>
    <property type="molecule type" value="Genomic_DNA"/>
</dbReference>
<evidence type="ECO:0000256" key="7">
    <source>
        <dbReference type="SAM" id="Phobius"/>
    </source>
</evidence>
<dbReference type="Proteomes" id="UP000070620">
    <property type="component" value="Unassembled WGS sequence"/>
</dbReference>
<accession>A0A136PZV6</accession>
<dbReference type="InterPro" id="IPR036259">
    <property type="entry name" value="MFS_trans_sf"/>
</dbReference>
<feature type="transmembrane region" description="Helical" evidence="7">
    <location>
        <begin position="87"/>
        <end position="106"/>
    </location>
</feature>
<comment type="subcellular location">
    <subcellularLocation>
        <location evidence="1">Cell membrane</location>
        <topology evidence="1">Multi-pass membrane protein</topology>
    </subcellularLocation>
</comment>
<keyword evidence="5 7" id="KW-0472">Membrane</keyword>
<feature type="transmembrane region" description="Helical" evidence="7">
    <location>
        <begin position="167"/>
        <end position="192"/>
    </location>
</feature>
<comment type="caution">
    <text evidence="9">The sequence shown here is derived from an EMBL/GenBank/DDBJ whole genome shotgun (WGS) entry which is preliminary data.</text>
</comment>
<keyword evidence="4 7" id="KW-1133">Transmembrane helix</keyword>
<feature type="transmembrane region" description="Helical" evidence="7">
    <location>
        <begin position="401"/>
        <end position="422"/>
    </location>
</feature>
<dbReference type="Gene3D" id="1.20.1250.20">
    <property type="entry name" value="MFS general substrate transporter like domains"/>
    <property type="match status" value="1"/>
</dbReference>
<dbReference type="Pfam" id="PF07690">
    <property type="entry name" value="MFS_1"/>
    <property type="match status" value="1"/>
</dbReference>
<reference evidence="9 10" key="1">
    <citation type="submission" date="2016-01" db="EMBL/GenBank/DDBJ databases">
        <title>Whole genome sequence and analysis of Micromonospora rosaria DSM 803, which can produce antibacterial substance rosamicin.</title>
        <authorList>
            <person name="Yang H."/>
            <person name="He X."/>
            <person name="Zhu D."/>
        </authorList>
    </citation>
    <scope>NUCLEOTIDE SEQUENCE [LARGE SCALE GENOMIC DNA]</scope>
    <source>
        <strain evidence="9 10">DSM 803</strain>
    </source>
</reference>
<keyword evidence="10" id="KW-1185">Reference proteome</keyword>
<feature type="transmembrane region" description="Helical" evidence="7">
    <location>
        <begin position="253"/>
        <end position="275"/>
    </location>
</feature>
<name>A0A136PZV6_9ACTN</name>
<feature type="transmembrane region" description="Helical" evidence="7">
    <location>
        <begin position="339"/>
        <end position="364"/>
    </location>
</feature>
<dbReference type="PANTHER" id="PTHR23513:SF6">
    <property type="entry name" value="MAJOR FACILITATOR SUPERFAMILY ASSOCIATED DOMAIN-CONTAINING PROTEIN"/>
    <property type="match status" value="1"/>
</dbReference>
<feature type="region of interest" description="Disordered" evidence="6">
    <location>
        <begin position="202"/>
        <end position="222"/>
    </location>
</feature>
<dbReference type="GO" id="GO:0005886">
    <property type="term" value="C:plasma membrane"/>
    <property type="evidence" value="ECO:0007669"/>
    <property type="project" value="UniProtKB-SubCell"/>
</dbReference>
<evidence type="ECO:0000256" key="1">
    <source>
        <dbReference type="ARBA" id="ARBA00004651"/>
    </source>
</evidence>
<dbReference type="InterPro" id="IPR020846">
    <property type="entry name" value="MFS_dom"/>
</dbReference>
<dbReference type="GO" id="GO:0022857">
    <property type="term" value="F:transmembrane transporter activity"/>
    <property type="evidence" value="ECO:0007669"/>
    <property type="project" value="InterPro"/>
</dbReference>
<evidence type="ECO:0000256" key="4">
    <source>
        <dbReference type="ARBA" id="ARBA00022989"/>
    </source>
</evidence>
<feature type="transmembrane region" description="Helical" evidence="7">
    <location>
        <begin position="55"/>
        <end position="75"/>
    </location>
</feature>
<evidence type="ECO:0000256" key="2">
    <source>
        <dbReference type="ARBA" id="ARBA00022475"/>
    </source>
</evidence>
<dbReference type="InterPro" id="IPR011701">
    <property type="entry name" value="MFS"/>
</dbReference>
<protein>
    <recommendedName>
        <fullName evidence="8">Major facilitator superfamily (MFS) profile domain-containing protein</fullName>
    </recommendedName>
</protein>
<organism evidence="9 10">
    <name type="scientific">Micromonospora rosaria</name>
    <dbReference type="NCBI Taxonomy" id="47874"/>
    <lineage>
        <taxon>Bacteria</taxon>
        <taxon>Bacillati</taxon>
        <taxon>Actinomycetota</taxon>
        <taxon>Actinomycetes</taxon>
        <taxon>Micromonosporales</taxon>
        <taxon>Micromonosporaceae</taxon>
        <taxon>Micromonospora</taxon>
    </lineage>
</organism>
<evidence type="ECO:0000313" key="9">
    <source>
        <dbReference type="EMBL" id="KXK63968.1"/>
    </source>
</evidence>
<dbReference type="PANTHER" id="PTHR23513">
    <property type="entry name" value="INTEGRAL MEMBRANE EFFLUX PROTEIN-RELATED"/>
    <property type="match status" value="1"/>
</dbReference>
<feature type="transmembrane region" description="Helical" evidence="7">
    <location>
        <begin position="25"/>
        <end position="48"/>
    </location>
</feature>
<dbReference type="SUPFAM" id="SSF103473">
    <property type="entry name" value="MFS general substrate transporter"/>
    <property type="match status" value="1"/>
</dbReference>
<sequence length="436" mass="45345">MTRPAAAPPDLTTRSLLRNGPFVRLTLSLFLLRLGTGMTTVGLPLLVLDRYGLGLDVGLALGIRFLPNIFLGAAVGHVTDRYDPRRVAVYSALASAAVVALFPFTTAMWQIQVLAFLVGLSFMFGVPTRMALRPAVMPSGSELRGNSLLVTSERLTSFLGPATAGPIVAFAGIGWLFGVEAVTAVLAAVLLLGLPPVPRPDAAGAAASPPAPGDAPAPTGGRRSVGRVAWDLVRRVLITSPRELAGLVRRDRLMLGLTVTAFTYVAAVSLGRVFLTAFETERWPGSGAFAYALAAMGVGGVLGGLLGGRLGRLPAGWLYLLANVVEGLCWLAMPLAGSVVVLLGLTFVAGVLESVATVVFFAEVQRRLPASHMGRYYAGLVPLTDLFVAVGFIGGAPAVGLLGLGWSAVLITLLMAVPVLAFTRSFVRVSPPGGSP</sequence>
<feature type="transmembrane region" description="Helical" evidence="7">
    <location>
        <begin position="287"/>
        <end position="308"/>
    </location>
</feature>
<dbReference type="RefSeq" id="WP_067359282.1">
    <property type="nucleotide sequence ID" value="NZ_JBIUBN010000012.1"/>
</dbReference>